<dbReference type="EMBL" id="HE978317">
    <property type="protein sequence ID" value="CCK69868.1"/>
    <property type="molecule type" value="Genomic_DNA"/>
</dbReference>
<keyword evidence="9" id="KW-1185">Reference proteome</keyword>
<dbReference type="SMART" id="SM00724">
    <property type="entry name" value="TLC"/>
    <property type="match status" value="1"/>
</dbReference>
<dbReference type="STRING" id="1071383.J7RK36"/>
<dbReference type="Proteomes" id="UP000006310">
    <property type="component" value="Chromosome 4"/>
</dbReference>
<dbReference type="PROSITE" id="PS50922">
    <property type="entry name" value="TLC"/>
    <property type="match status" value="1"/>
</dbReference>
<dbReference type="Pfam" id="PF03798">
    <property type="entry name" value="TRAM_LAG1_CLN8"/>
    <property type="match status" value="1"/>
</dbReference>
<dbReference type="GO" id="GO:0016020">
    <property type="term" value="C:membrane"/>
    <property type="evidence" value="ECO:0007669"/>
    <property type="project" value="UniProtKB-SubCell"/>
</dbReference>
<organism evidence="8 9">
    <name type="scientific">Huiozyma naganishii (strain ATCC MYA-139 / BCRC 22969 / CBS 8797 / KCTC 17520 / NBRC 10181 / NCYC 3082 / Yp74L-3)</name>
    <name type="common">Yeast</name>
    <name type="synonym">Kazachstania naganishii</name>
    <dbReference type="NCBI Taxonomy" id="1071383"/>
    <lineage>
        <taxon>Eukaryota</taxon>
        <taxon>Fungi</taxon>
        <taxon>Dikarya</taxon>
        <taxon>Ascomycota</taxon>
        <taxon>Saccharomycotina</taxon>
        <taxon>Saccharomycetes</taxon>
        <taxon>Saccharomycetales</taxon>
        <taxon>Saccharomycetaceae</taxon>
        <taxon>Huiozyma</taxon>
    </lineage>
</organism>
<evidence type="ECO:0000256" key="6">
    <source>
        <dbReference type="SAM" id="Phobius"/>
    </source>
</evidence>
<feature type="transmembrane region" description="Helical" evidence="6">
    <location>
        <begin position="231"/>
        <end position="250"/>
    </location>
</feature>
<name>J7RK36_HUIN7</name>
<dbReference type="OrthoDB" id="10266980at2759"/>
<accession>J7RK36</accession>
<evidence type="ECO:0000256" key="3">
    <source>
        <dbReference type="ARBA" id="ARBA00022989"/>
    </source>
</evidence>
<dbReference type="GeneID" id="34525557"/>
<feature type="transmembrane region" description="Helical" evidence="6">
    <location>
        <begin position="103"/>
        <end position="124"/>
    </location>
</feature>
<dbReference type="GO" id="GO:0005783">
    <property type="term" value="C:endoplasmic reticulum"/>
    <property type="evidence" value="ECO:0007669"/>
    <property type="project" value="TreeGrafter"/>
</dbReference>
<dbReference type="KEGG" id="kng:KNAG_0D01160"/>
<dbReference type="GO" id="GO:0055088">
    <property type="term" value="P:lipid homeostasis"/>
    <property type="evidence" value="ECO:0007669"/>
    <property type="project" value="TreeGrafter"/>
</dbReference>
<dbReference type="PANTHER" id="PTHR13439">
    <property type="entry name" value="CT120 PROTEIN"/>
    <property type="match status" value="1"/>
</dbReference>
<evidence type="ECO:0000256" key="5">
    <source>
        <dbReference type="PROSITE-ProRule" id="PRU00205"/>
    </source>
</evidence>
<proteinExistence type="predicted"/>
<comment type="subcellular location">
    <subcellularLocation>
        <location evidence="1">Membrane</location>
        <topology evidence="1">Multi-pass membrane protein</topology>
    </subcellularLocation>
</comment>
<keyword evidence="4 5" id="KW-0472">Membrane</keyword>
<gene>
    <name evidence="8" type="primary">KNAG0D01160</name>
    <name evidence="8" type="ordered locus">KNAG_0D01160</name>
</gene>
<dbReference type="HOGENOM" id="CLU_034597_0_1_1"/>
<sequence>MNPDPLAKFSWFPESESLYARHLHEIVYSFVFYQVLASYIAPRLNRVVFGKHYTGIKDAKLKLDFDIHTVSMVQCLISCYLLWPVLFLPHTVSIASYTNEYCSMLTSVSAGYFIWDMIVCCTNYSLYGWQFVLHAAVALYGSLVPLSPMAQVWVPKFLLYEASTPFVNVNWFIMTLSKDRKRTVVPMWLNALNGLCLMAVFFSVRIVWGHIAQFIYLFQMWDQWHELPQKRAFVLGLLTIVLNLLNILWFSKMVKIARKLNAGPAKRLD</sequence>
<keyword evidence="3 6" id="KW-1133">Transmembrane helix</keyword>
<dbReference type="PANTHER" id="PTHR13439:SF0">
    <property type="entry name" value="TOPOISOMERASE I DAMAGE AFFECTED PROTEIN 4"/>
    <property type="match status" value="1"/>
</dbReference>
<reference evidence="8 9" key="1">
    <citation type="journal article" date="2011" name="Proc. Natl. Acad. Sci. U.S.A.">
        <title>Evolutionary erosion of yeast sex chromosomes by mating-type switching accidents.</title>
        <authorList>
            <person name="Gordon J.L."/>
            <person name="Armisen D."/>
            <person name="Proux-Wera E."/>
            <person name="Oheigeartaigh S.S."/>
            <person name="Byrne K.P."/>
            <person name="Wolfe K.H."/>
        </authorList>
    </citation>
    <scope>NUCLEOTIDE SEQUENCE [LARGE SCALE GENOMIC DNA]</scope>
    <source>
        <strain evidence="9">ATCC MYA-139 / BCRC 22969 / CBS 8797 / CCRC 22969 / KCTC 17520 / NBRC 10181 / NCYC 3082</strain>
    </source>
</reference>
<feature type="domain" description="TLC" evidence="7">
    <location>
        <begin position="60"/>
        <end position="262"/>
    </location>
</feature>
<dbReference type="RefSeq" id="XP_022464114.1">
    <property type="nucleotide sequence ID" value="XM_022607527.1"/>
</dbReference>
<evidence type="ECO:0000313" key="8">
    <source>
        <dbReference type="EMBL" id="CCK69868.1"/>
    </source>
</evidence>
<keyword evidence="2 5" id="KW-0812">Transmembrane</keyword>
<feature type="transmembrane region" description="Helical" evidence="6">
    <location>
        <begin position="65"/>
        <end position="83"/>
    </location>
</feature>
<evidence type="ECO:0000256" key="4">
    <source>
        <dbReference type="ARBA" id="ARBA00023136"/>
    </source>
</evidence>
<dbReference type="OMA" id="MPVYYSH"/>
<dbReference type="InterPro" id="IPR050846">
    <property type="entry name" value="TLCD"/>
</dbReference>
<dbReference type="InterPro" id="IPR006634">
    <property type="entry name" value="TLC-dom"/>
</dbReference>
<feature type="transmembrane region" description="Helical" evidence="6">
    <location>
        <begin position="188"/>
        <end position="211"/>
    </location>
</feature>
<feature type="transmembrane region" description="Helical" evidence="6">
    <location>
        <begin position="157"/>
        <end position="176"/>
    </location>
</feature>
<evidence type="ECO:0000256" key="2">
    <source>
        <dbReference type="ARBA" id="ARBA00022692"/>
    </source>
</evidence>
<evidence type="ECO:0000256" key="1">
    <source>
        <dbReference type="ARBA" id="ARBA00004141"/>
    </source>
</evidence>
<evidence type="ECO:0000313" key="9">
    <source>
        <dbReference type="Proteomes" id="UP000006310"/>
    </source>
</evidence>
<dbReference type="AlphaFoldDB" id="J7RK36"/>
<reference evidence="9" key="2">
    <citation type="submission" date="2012-08" db="EMBL/GenBank/DDBJ databases">
        <title>Genome sequence of Kazachstania naganishii.</title>
        <authorList>
            <person name="Gordon J.L."/>
            <person name="Armisen D."/>
            <person name="Proux-Wera E."/>
            <person name="OhEigeartaigh S.S."/>
            <person name="Byrne K.P."/>
            <person name="Wolfe K.H."/>
        </authorList>
    </citation>
    <scope>NUCLEOTIDE SEQUENCE [LARGE SCALE GENOMIC DNA]</scope>
    <source>
        <strain evidence="9">ATCC MYA-139 / BCRC 22969 / CBS 8797 / CCRC 22969 / KCTC 17520 / NBRC 10181 / NCYC 3082</strain>
    </source>
</reference>
<protein>
    <recommendedName>
        <fullName evidence="7">TLC domain-containing protein</fullName>
    </recommendedName>
</protein>
<evidence type="ECO:0000259" key="7">
    <source>
        <dbReference type="PROSITE" id="PS50922"/>
    </source>
</evidence>
<dbReference type="eggNOG" id="KOG4561">
    <property type="taxonomic scope" value="Eukaryota"/>
</dbReference>